<dbReference type="InterPro" id="IPR045293">
    <property type="entry name" value="Complex1_LYR_LYRM2"/>
</dbReference>
<sequence>MNLWREIVRALNKIPTSSTRAELREFARGEFERQKDVTDIQHVRYLISSGKAQFDAMKRYIDEQAG</sequence>
<evidence type="ECO:0000256" key="2">
    <source>
        <dbReference type="ARBA" id="ARBA00009508"/>
    </source>
</evidence>
<comment type="subcellular location">
    <subcellularLocation>
        <location evidence="1">Mitochondrion</location>
    </subcellularLocation>
</comment>
<dbReference type="GO" id="GO:0005739">
    <property type="term" value="C:mitochondrion"/>
    <property type="evidence" value="ECO:0007669"/>
    <property type="project" value="UniProtKB-SubCell"/>
</dbReference>
<evidence type="ECO:0000313" key="9">
    <source>
        <dbReference type="Proteomes" id="UP000316270"/>
    </source>
</evidence>
<evidence type="ECO:0000256" key="6">
    <source>
        <dbReference type="ARBA" id="ARBA00044735"/>
    </source>
</evidence>
<dbReference type="EMBL" id="CP042186">
    <property type="protein sequence ID" value="QDS69019.1"/>
    <property type="molecule type" value="Genomic_DNA"/>
</dbReference>
<evidence type="ECO:0000256" key="3">
    <source>
        <dbReference type="ARBA" id="ARBA00022946"/>
    </source>
</evidence>
<gene>
    <name evidence="8" type="ORF">FKW77_009581</name>
</gene>
<dbReference type="AlphaFoldDB" id="A0A517L077"/>
<reference evidence="8 9" key="1">
    <citation type="submission" date="2019-07" db="EMBL/GenBank/DDBJ databases">
        <title>Finished genome of Venturia effusa.</title>
        <authorList>
            <person name="Young C.A."/>
            <person name="Cox M.P."/>
            <person name="Ganley A.R.D."/>
            <person name="David W.J."/>
        </authorList>
    </citation>
    <scope>NUCLEOTIDE SEQUENCE [LARGE SCALE GENOMIC DNA]</scope>
    <source>
        <strain evidence="9">albino</strain>
    </source>
</reference>
<dbReference type="PANTHER" id="PTHR13675:SF0">
    <property type="entry name" value="LYR MOTIF-CONTAINING PROTEIN 2"/>
    <property type="match status" value="1"/>
</dbReference>
<evidence type="ECO:0000256" key="1">
    <source>
        <dbReference type="ARBA" id="ARBA00004173"/>
    </source>
</evidence>
<name>A0A517L077_9PEZI</name>
<comment type="similarity">
    <text evidence="2">Belongs to the complex I LYR family.</text>
</comment>
<organism evidence="8 9">
    <name type="scientific">Venturia effusa</name>
    <dbReference type="NCBI Taxonomy" id="50376"/>
    <lineage>
        <taxon>Eukaryota</taxon>
        <taxon>Fungi</taxon>
        <taxon>Dikarya</taxon>
        <taxon>Ascomycota</taxon>
        <taxon>Pezizomycotina</taxon>
        <taxon>Dothideomycetes</taxon>
        <taxon>Pleosporomycetidae</taxon>
        <taxon>Venturiales</taxon>
        <taxon>Venturiaceae</taxon>
        <taxon>Venturia</taxon>
    </lineage>
</organism>
<dbReference type="InterPro" id="IPR008011">
    <property type="entry name" value="Complex1_LYR_dom"/>
</dbReference>
<dbReference type="PANTHER" id="PTHR13675">
    <property type="entry name" value="LYR MOTIF-CONTAINING PROTEIN 2"/>
    <property type="match status" value="1"/>
</dbReference>
<dbReference type="CDD" id="cd20262">
    <property type="entry name" value="Complex1_LYR_LYRM2"/>
    <property type="match status" value="1"/>
</dbReference>
<keyword evidence="4" id="KW-0496">Mitochondrion</keyword>
<dbReference type="Pfam" id="PF05347">
    <property type="entry name" value="Complex1_LYR"/>
    <property type="match status" value="1"/>
</dbReference>
<protein>
    <recommendedName>
        <fullName evidence="5">LYR motif-containing protein 2</fullName>
    </recommendedName>
</protein>
<evidence type="ECO:0000256" key="4">
    <source>
        <dbReference type="ARBA" id="ARBA00023128"/>
    </source>
</evidence>
<accession>A0A517L077</accession>
<comment type="function">
    <text evidence="6">Involved in efficient integration of the N-module into mitochondrial respiratory chain complex I.</text>
</comment>
<evidence type="ECO:0000313" key="8">
    <source>
        <dbReference type="EMBL" id="QDS69019.1"/>
    </source>
</evidence>
<dbReference type="OrthoDB" id="74240at2759"/>
<keyword evidence="3" id="KW-0809">Transit peptide</keyword>
<keyword evidence="9" id="KW-1185">Reference proteome</keyword>
<dbReference type="Proteomes" id="UP000316270">
    <property type="component" value="Chromosome 2"/>
</dbReference>
<evidence type="ECO:0000259" key="7">
    <source>
        <dbReference type="Pfam" id="PF05347"/>
    </source>
</evidence>
<dbReference type="STRING" id="50376.A0A517L077"/>
<proteinExistence type="inferred from homology"/>
<feature type="domain" description="Complex 1 LYR protein" evidence="7">
    <location>
        <begin position="3"/>
        <end position="55"/>
    </location>
</feature>
<evidence type="ECO:0000256" key="5">
    <source>
        <dbReference type="ARBA" id="ARBA00026235"/>
    </source>
</evidence>